<dbReference type="EMBL" id="CP000441">
    <property type="protein sequence ID" value="ABI89121.1"/>
    <property type="molecule type" value="Genomic_DNA"/>
</dbReference>
<name>Q0B9Q2_BURCM</name>
<evidence type="ECO:0000313" key="1">
    <source>
        <dbReference type="EMBL" id="ABI89121.1"/>
    </source>
</evidence>
<accession>Q0B9Q2</accession>
<proteinExistence type="predicted"/>
<keyword evidence="2" id="KW-1185">Reference proteome</keyword>
<dbReference type="Proteomes" id="UP000000662">
    <property type="component" value="Chromosome 2"/>
</dbReference>
<reference evidence="1" key="1">
    <citation type="submission" date="2006-08" db="EMBL/GenBank/DDBJ databases">
        <title>Complete sequence of Chromosome 2 of Burkholderia cepacia AMMD.</title>
        <authorList>
            <consortium name="US DOE Joint Genome Institute"/>
            <person name="Copeland A."/>
            <person name="Lucas S."/>
            <person name="Lapidus A."/>
            <person name="Barry K."/>
            <person name="Detter J.C."/>
            <person name="Glavina del Rio T."/>
            <person name="Hammon N."/>
            <person name="Israni S."/>
            <person name="Pitluck S."/>
            <person name="Bruce D."/>
            <person name="Chain P."/>
            <person name="Malfatti S."/>
            <person name="Shin M."/>
            <person name="Vergez L."/>
            <person name="Schmutz J."/>
            <person name="Larimer F."/>
            <person name="Land M."/>
            <person name="Hauser L."/>
            <person name="Kyrpides N."/>
            <person name="Kim E."/>
            <person name="Parke J."/>
            <person name="Coenye T."/>
            <person name="Konstantinidis K."/>
            <person name="Ramette A."/>
            <person name="Tiedje J."/>
            <person name="Richardson P."/>
        </authorList>
    </citation>
    <scope>NUCLEOTIDE SEQUENCE</scope>
    <source>
        <strain evidence="1">AMMD</strain>
    </source>
</reference>
<evidence type="ECO:0000313" key="2">
    <source>
        <dbReference type="Proteomes" id="UP000000662"/>
    </source>
</evidence>
<sequence length="97" mass="11198">MSRPCRAFLAVSRTTGARLRRAGIPHAAARFVTDAVFACRSGKPRVRSFECSFTLTRFEFEHRMFENDQSSDNVAFDYSRMFERTRPFRPGLRQIGS</sequence>
<organism evidence="1 2">
    <name type="scientific">Burkholderia ambifaria (strain ATCC BAA-244 / DSM 16087 / CCUG 44356 / LMG 19182 / AMMD)</name>
    <name type="common">Burkholderia cepacia (strain AMMD)</name>
    <dbReference type="NCBI Taxonomy" id="339670"/>
    <lineage>
        <taxon>Bacteria</taxon>
        <taxon>Pseudomonadati</taxon>
        <taxon>Pseudomonadota</taxon>
        <taxon>Betaproteobacteria</taxon>
        <taxon>Burkholderiales</taxon>
        <taxon>Burkholderiaceae</taxon>
        <taxon>Burkholderia</taxon>
        <taxon>Burkholderia cepacia complex</taxon>
    </lineage>
</organism>
<dbReference type="KEGG" id="bam:Bamb_3567"/>
<dbReference type="AlphaFoldDB" id="Q0B9Q2"/>
<gene>
    <name evidence="1" type="ordered locus">Bamb_3567</name>
</gene>
<protein>
    <submittedName>
        <fullName evidence="1">Uncharacterized protein</fullName>
    </submittedName>
</protein>